<protein>
    <submittedName>
        <fullName evidence="2">Uncharacterized protein</fullName>
    </submittedName>
</protein>
<dbReference type="Proteomes" id="UP000059188">
    <property type="component" value="Unassembled WGS sequence"/>
</dbReference>
<proteinExistence type="predicted"/>
<dbReference type="OrthoDB" id="3136643at2759"/>
<keyword evidence="1" id="KW-0732">Signal</keyword>
<dbReference type="AlphaFoldDB" id="A0A0B7FL65"/>
<feature type="chain" id="PRO_5002114214" evidence="1">
    <location>
        <begin position="20"/>
        <end position="71"/>
    </location>
</feature>
<reference evidence="2 3" key="1">
    <citation type="submission" date="2014-11" db="EMBL/GenBank/DDBJ databases">
        <authorList>
            <person name="Wibberg Daniel"/>
        </authorList>
    </citation>
    <scope>NUCLEOTIDE SEQUENCE [LARGE SCALE GENOMIC DNA]</scope>
    <source>
        <strain evidence="2">Rhizoctonia solani AG1-IB 7/3/14</strain>
    </source>
</reference>
<evidence type="ECO:0000313" key="3">
    <source>
        <dbReference type="Proteomes" id="UP000059188"/>
    </source>
</evidence>
<evidence type="ECO:0000313" key="2">
    <source>
        <dbReference type="EMBL" id="CEL58696.1"/>
    </source>
</evidence>
<sequence length="71" mass="7668">MRFTAVFAMVAALTTLAMGAAIDERASCGSEYPPFQCQRGTQACCDLCCKWVNTGVPSYQNKGYDKICGCN</sequence>
<feature type="signal peptide" evidence="1">
    <location>
        <begin position="1"/>
        <end position="19"/>
    </location>
</feature>
<organism evidence="2 3">
    <name type="scientific">Thanatephorus cucumeris (strain AG1-IB / isolate 7/3/14)</name>
    <name type="common">Lettuce bottom rot fungus</name>
    <name type="synonym">Rhizoctonia solani</name>
    <dbReference type="NCBI Taxonomy" id="1108050"/>
    <lineage>
        <taxon>Eukaryota</taxon>
        <taxon>Fungi</taxon>
        <taxon>Dikarya</taxon>
        <taxon>Basidiomycota</taxon>
        <taxon>Agaricomycotina</taxon>
        <taxon>Agaricomycetes</taxon>
        <taxon>Cantharellales</taxon>
        <taxon>Ceratobasidiaceae</taxon>
        <taxon>Rhizoctonia</taxon>
        <taxon>Rhizoctonia solani AG-1</taxon>
    </lineage>
</organism>
<keyword evidence="3" id="KW-1185">Reference proteome</keyword>
<evidence type="ECO:0000256" key="1">
    <source>
        <dbReference type="SAM" id="SignalP"/>
    </source>
</evidence>
<name>A0A0B7FL65_THACB</name>
<accession>A0A0B7FL65</accession>
<gene>
    <name evidence="2" type="ORF">RSOLAG1IB_08761</name>
</gene>
<dbReference type="EMBL" id="LN679132">
    <property type="protein sequence ID" value="CEL58696.1"/>
    <property type="molecule type" value="Genomic_DNA"/>
</dbReference>